<keyword evidence="4" id="KW-1185">Reference proteome</keyword>
<dbReference type="PANTHER" id="PTHR30093">
    <property type="entry name" value="GENERAL SECRETION PATHWAY PROTEIN G"/>
    <property type="match status" value="1"/>
</dbReference>
<keyword evidence="2" id="KW-0472">Membrane</keyword>
<dbReference type="PROSITE" id="PS00409">
    <property type="entry name" value="PROKAR_NTER_METHYL"/>
    <property type="match status" value="1"/>
</dbReference>
<dbReference type="Proteomes" id="UP001320119">
    <property type="component" value="Chromosome"/>
</dbReference>
<dbReference type="AlphaFoldDB" id="A0AAN1WJ58"/>
<keyword evidence="1" id="KW-0488">Methylation</keyword>
<dbReference type="NCBIfam" id="TIGR02532">
    <property type="entry name" value="IV_pilin_GFxxxE"/>
    <property type="match status" value="1"/>
</dbReference>
<dbReference type="Pfam" id="PF07963">
    <property type="entry name" value="N_methyl"/>
    <property type="match status" value="1"/>
</dbReference>
<dbReference type="PRINTS" id="PR00813">
    <property type="entry name" value="BCTERIALGSPG"/>
</dbReference>
<feature type="transmembrane region" description="Helical" evidence="2">
    <location>
        <begin position="12"/>
        <end position="35"/>
    </location>
</feature>
<evidence type="ECO:0000256" key="2">
    <source>
        <dbReference type="SAM" id="Phobius"/>
    </source>
</evidence>
<keyword evidence="2" id="KW-1133">Transmembrane helix</keyword>
<sequence length="148" mass="15635">MPLKGHTKTKGFTLIELMIAIAIIGILASIALPSYQAYVAKSKLRAAQADVVALSLAIENVYQRTLSYPVLTNAGLADIKDKFTSWSPSSKAAEFVFTVTSTATTYTISAAPPTGTSLAGCTLGLNQSNARTLPSSSCKYSPGNDEWL</sequence>
<dbReference type="InterPro" id="IPR045584">
    <property type="entry name" value="Pilin-like"/>
</dbReference>
<reference evidence="3 4" key="1">
    <citation type="journal article" date="2022" name="IScience">
        <title>An ultrasensitive nanofiber-based assay for enzymatic hydrolysis and deep-sea microbial degradation of cellulose.</title>
        <authorList>
            <person name="Tsudome M."/>
            <person name="Tachioka M."/>
            <person name="Miyazaki M."/>
            <person name="Uchimura K."/>
            <person name="Tsuda M."/>
            <person name="Takaki Y."/>
            <person name="Deguchi S."/>
        </authorList>
    </citation>
    <scope>NUCLEOTIDE SEQUENCE [LARGE SCALE GENOMIC DNA]</scope>
    <source>
        <strain evidence="3 4">GE09</strain>
    </source>
</reference>
<evidence type="ECO:0000313" key="4">
    <source>
        <dbReference type="Proteomes" id="UP001320119"/>
    </source>
</evidence>
<dbReference type="SUPFAM" id="SSF54523">
    <property type="entry name" value="Pili subunits"/>
    <property type="match status" value="1"/>
</dbReference>
<proteinExistence type="predicted"/>
<organism evidence="3 4">
    <name type="scientific">Marinagarivorans cellulosilyticus</name>
    <dbReference type="NCBI Taxonomy" id="2721545"/>
    <lineage>
        <taxon>Bacteria</taxon>
        <taxon>Pseudomonadati</taxon>
        <taxon>Pseudomonadota</taxon>
        <taxon>Gammaproteobacteria</taxon>
        <taxon>Cellvibrionales</taxon>
        <taxon>Cellvibrionaceae</taxon>
        <taxon>Marinagarivorans</taxon>
    </lineage>
</organism>
<dbReference type="KEGG" id="marq:MARGE09_P2743"/>
<evidence type="ECO:0000313" key="3">
    <source>
        <dbReference type="EMBL" id="BCD98542.1"/>
    </source>
</evidence>
<dbReference type="RefSeq" id="WP_275068723.1">
    <property type="nucleotide sequence ID" value="NZ_AP023086.1"/>
</dbReference>
<dbReference type="InterPro" id="IPR031982">
    <property type="entry name" value="PilE-like"/>
</dbReference>
<name>A0AAN1WJ58_9GAMM</name>
<dbReference type="GO" id="GO:0015627">
    <property type="term" value="C:type II protein secretion system complex"/>
    <property type="evidence" value="ECO:0007669"/>
    <property type="project" value="InterPro"/>
</dbReference>
<dbReference type="EMBL" id="AP023086">
    <property type="protein sequence ID" value="BCD98542.1"/>
    <property type="molecule type" value="Genomic_DNA"/>
</dbReference>
<dbReference type="Pfam" id="PF16732">
    <property type="entry name" value="ComP_DUS"/>
    <property type="match status" value="1"/>
</dbReference>
<dbReference type="InterPro" id="IPR000983">
    <property type="entry name" value="Bac_GSPG_pilin"/>
</dbReference>
<dbReference type="Gene3D" id="3.30.700.10">
    <property type="entry name" value="Glycoprotein, Type 4 Pilin"/>
    <property type="match status" value="1"/>
</dbReference>
<dbReference type="GO" id="GO:0015628">
    <property type="term" value="P:protein secretion by the type II secretion system"/>
    <property type="evidence" value="ECO:0007669"/>
    <property type="project" value="InterPro"/>
</dbReference>
<protein>
    <submittedName>
        <fullName evidence="3">Type IV pilus assembly protein PilE</fullName>
    </submittedName>
</protein>
<accession>A0AAN1WJ58</accession>
<gene>
    <name evidence="3" type="ORF">MARGE09_P2743</name>
</gene>
<evidence type="ECO:0000256" key="1">
    <source>
        <dbReference type="ARBA" id="ARBA00022481"/>
    </source>
</evidence>
<dbReference type="GO" id="GO:0043683">
    <property type="term" value="P:type IV pilus assembly"/>
    <property type="evidence" value="ECO:0007669"/>
    <property type="project" value="InterPro"/>
</dbReference>
<dbReference type="InterPro" id="IPR012902">
    <property type="entry name" value="N_methyl_site"/>
</dbReference>
<dbReference type="PANTHER" id="PTHR30093:SF47">
    <property type="entry name" value="TYPE IV PILUS NON-CORE MINOR PILIN PILE"/>
    <property type="match status" value="1"/>
</dbReference>
<keyword evidence="2" id="KW-0812">Transmembrane</keyword>